<sequence>MDLTISKLHLGLLVGTPVAFGIGKYLAKMITIPQAQTGEEQQEQLDGMVVAELSDSTMGHGRLVAAIDECGVTMSKEISSHRRGMSVLHQSRAMGHEVLKNWPAVKGDCAKALEFDCRNGMAYLSRARANEATGDLQECLNDLAAARILLHVSRISDGSLEFASIESFLQRILQQSAEADAKAIMRQRGPRLPSKMHINSHMSAFSADPLQAMSFDRCEDLQGFPRAHWAFRDQRFEDVIPACSEEIDSTEHWARHKPEARLLRGTFHLLCGSFAECQQDFEALIGDADADATLRAYALIRSGALRLQLQQQDEALDAFEQAARLAPDNPDLYHQRALIHSKLQDLEAALVDFEMASCLAPGHGSSVALKHFTEYQLAKLQDDQPRMATALRRLDKVGAAFPNTIDGHMLKGSIMSERKDFARALACFEKAARLAPRNPVLMANRAILELKQHDNAELIIPLLYEAIELDPRCATPYAKLATLEMKRHNPDKAVELLNQSCLYSDSLQEVLHACTVRNGIMACTVAKKNLGMGLGLGVDQQRHPAGPEATV</sequence>
<evidence type="ECO:0000313" key="12">
    <source>
        <dbReference type="Proteomes" id="UP000268350"/>
    </source>
</evidence>
<protein>
    <submittedName>
        <fullName evidence="11">Blast:Mitochondrial import receptor subunit TOM70</fullName>
    </submittedName>
</protein>
<keyword evidence="11" id="KW-0675">Receptor</keyword>
<gene>
    <name evidence="11" type="ORF">DGUA_6G011575</name>
</gene>
<reference evidence="12" key="1">
    <citation type="submission" date="2018-01" db="EMBL/GenBank/DDBJ databases">
        <authorList>
            <person name="Alioto T."/>
            <person name="Alioto T."/>
        </authorList>
    </citation>
    <scope>NUCLEOTIDE SEQUENCE [LARGE SCALE GENOMIC DNA]</scope>
</reference>
<evidence type="ECO:0000256" key="9">
    <source>
        <dbReference type="ARBA" id="ARBA00038030"/>
    </source>
</evidence>
<dbReference type="PANTHER" id="PTHR46208">
    <property type="entry name" value="MITOCHONDRIAL IMPORT RECEPTOR SUBUNIT TOM70"/>
    <property type="match status" value="1"/>
</dbReference>
<dbReference type="EMBL" id="OUUW01000003">
    <property type="protein sequence ID" value="SPP78841.1"/>
    <property type="molecule type" value="Genomic_DNA"/>
</dbReference>
<evidence type="ECO:0000256" key="4">
    <source>
        <dbReference type="ARBA" id="ARBA00022787"/>
    </source>
</evidence>
<dbReference type="GO" id="GO:0005741">
    <property type="term" value="C:mitochondrial outer membrane"/>
    <property type="evidence" value="ECO:0007669"/>
    <property type="project" value="UniProtKB-SubCell"/>
</dbReference>
<feature type="repeat" description="TPR" evidence="10">
    <location>
        <begin position="405"/>
        <end position="438"/>
    </location>
</feature>
<evidence type="ECO:0000256" key="2">
    <source>
        <dbReference type="ARBA" id="ARBA00022692"/>
    </source>
</evidence>
<dbReference type="STRING" id="7266.A0A3B0K1E7"/>
<evidence type="ECO:0000256" key="6">
    <source>
        <dbReference type="ARBA" id="ARBA00022989"/>
    </source>
</evidence>
<dbReference type="Pfam" id="PF13181">
    <property type="entry name" value="TPR_8"/>
    <property type="match status" value="2"/>
</dbReference>
<dbReference type="OrthoDB" id="66418at2759"/>
<keyword evidence="4" id="KW-1000">Mitochondrion outer membrane</keyword>
<evidence type="ECO:0000256" key="3">
    <source>
        <dbReference type="ARBA" id="ARBA00022737"/>
    </source>
</evidence>
<proteinExistence type="inferred from homology"/>
<dbReference type="InterPro" id="IPR019734">
    <property type="entry name" value="TPR_rpt"/>
</dbReference>
<evidence type="ECO:0000256" key="8">
    <source>
        <dbReference type="ARBA" id="ARBA00023136"/>
    </source>
</evidence>
<dbReference type="SUPFAM" id="SSF48452">
    <property type="entry name" value="TPR-like"/>
    <property type="match status" value="2"/>
</dbReference>
<keyword evidence="5 10" id="KW-0802">TPR repeat</keyword>
<organism evidence="11 12">
    <name type="scientific">Drosophila guanche</name>
    <name type="common">Fruit fly</name>
    <dbReference type="NCBI Taxonomy" id="7266"/>
    <lineage>
        <taxon>Eukaryota</taxon>
        <taxon>Metazoa</taxon>
        <taxon>Ecdysozoa</taxon>
        <taxon>Arthropoda</taxon>
        <taxon>Hexapoda</taxon>
        <taxon>Insecta</taxon>
        <taxon>Pterygota</taxon>
        <taxon>Neoptera</taxon>
        <taxon>Endopterygota</taxon>
        <taxon>Diptera</taxon>
        <taxon>Brachycera</taxon>
        <taxon>Muscomorpha</taxon>
        <taxon>Ephydroidea</taxon>
        <taxon>Drosophilidae</taxon>
        <taxon>Drosophila</taxon>
        <taxon>Sophophora</taxon>
    </lineage>
</organism>
<accession>A0A3B0K1E7</accession>
<evidence type="ECO:0000256" key="10">
    <source>
        <dbReference type="PROSITE-ProRule" id="PRU00339"/>
    </source>
</evidence>
<dbReference type="Proteomes" id="UP000268350">
    <property type="component" value="Unassembled WGS sequence"/>
</dbReference>
<dbReference type="SMART" id="SM00028">
    <property type="entry name" value="TPR"/>
    <property type="match status" value="6"/>
</dbReference>
<dbReference type="PROSITE" id="PS50005">
    <property type="entry name" value="TPR"/>
    <property type="match status" value="2"/>
</dbReference>
<feature type="repeat" description="TPR" evidence="10">
    <location>
        <begin position="296"/>
        <end position="329"/>
    </location>
</feature>
<keyword evidence="8" id="KW-0472">Membrane</keyword>
<dbReference type="OMA" id="CRNGMAY"/>
<dbReference type="GO" id="GO:0030150">
    <property type="term" value="P:protein import into mitochondrial matrix"/>
    <property type="evidence" value="ECO:0007669"/>
    <property type="project" value="TreeGrafter"/>
</dbReference>
<keyword evidence="7" id="KW-0496">Mitochondrion</keyword>
<evidence type="ECO:0000256" key="1">
    <source>
        <dbReference type="ARBA" id="ARBA00004572"/>
    </source>
</evidence>
<keyword evidence="12" id="KW-1185">Reference proteome</keyword>
<dbReference type="InterPro" id="IPR011990">
    <property type="entry name" value="TPR-like_helical_dom_sf"/>
</dbReference>
<keyword evidence="3" id="KW-0677">Repeat</keyword>
<evidence type="ECO:0000256" key="5">
    <source>
        <dbReference type="ARBA" id="ARBA00022803"/>
    </source>
</evidence>
<dbReference type="GO" id="GO:0008320">
    <property type="term" value="F:protein transmembrane transporter activity"/>
    <property type="evidence" value="ECO:0007669"/>
    <property type="project" value="TreeGrafter"/>
</dbReference>
<comment type="subcellular location">
    <subcellularLocation>
        <location evidence="1">Mitochondrion outer membrane</location>
        <topology evidence="1">Single-pass membrane protein</topology>
    </subcellularLocation>
</comment>
<keyword evidence="2" id="KW-0812">Transmembrane</keyword>
<dbReference type="PANTHER" id="PTHR46208:SF1">
    <property type="entry name" value="MITOCHONDRIAL IMPORT RECEPTOR SUBUNIT TOM70"/>
    <property type="match status" value="1"/>
</dbReference>
<name>A0A3B0K1E7_DROGU</name>
<evidence type="ECO:0000313" key="11">
    <source>
        <dbReference type="EMBL" id="SPP78841.1"/>
    </source>
</evidence>
<comment type="similarity">
    <text evidence="9">Belongs to the Tom70 family.</text>
</comment>
<keyword evidence="6" id="KW-1133">Transmembrane helix</keyword>
<dbReference type="GO" id="GO:0030943">
    <property type="term" value="F:mitochondrion targeting sequence binding"/>
    <property type="evidence" value="ECO:0007669"/>
    <property type="project" value="TreeGrafter"/>
</dbReference>
<dbReference type="AlphaFoldDB" id="A0A3B0K1E7"/>
<dbReference type="GO" id="GO:0045039">
    <property type="term" value="P:protein insertion into mitochondrial inner membrane"/>
    <property type="evidence" value="ECO:0007669"/>
    <property type="project" value="TreeGrafter"/>
</dbReference>
<evidence type="ECO:0000256" key="7">
    <source>
        <dbReference type="ARBA" id="ARBA00023128"/>
    </source>
</evidence>
<dbReference type="Gene3D" id="1.25.40.10">
    <property type="entry name" value="Tetratricopeptide repeat domain"/>
    <property type="match status" value="2"/>
</dbReference>